<dbReference type="EMBL" id="CAIJEN010000017">
    <property type="protein sequence ID" value="CAD0097262.1"/>
    <property type="molecule type" value="Genomic_DNA"/>
</dbReference>
<dbReference type="PANTHER" id="PTHR47561">
    <property type="entry name" value="POLYSACCHARIDE DEACETYLASE FAMILY PROTEIN (AFU_ORTHOLOGUE AFUA_6G05030)"/>
    <property type="match status" value="1"/>
</dbReference>
<dbReference type="SUPFAM" id="SSF88713">
    <property type="entry name" value="Glycoside hydrolase/deacetylase"/>
    <property type="match status" value="1"/>
</dbReference>
<dbReference type="Gene3D" id="3.20.20.370">
    <property type="entry name" value="Glycoside hydrolase/deacetylase"/>
    <property type="match status" value="2"/>
</dbReference>
<comment type="caution">
    <text evidence="2">The sequence shown here is derived from an EMBL/GenBank/DDBJ whole genome shotgun (WGS) entry which is preliminary data.</text>
</comment>
<evidence type="ECO:0000313" key="2">
    <source>
        <dbReference type="EMBL" id="CAD0097262.1"/>
    </source>
</evidence>
<organism evidence="2 3">
    <name type="scientific">Aureobasidium vineae</name>
    <dbReference type="NCBI Taxonomy" id="2773715"/>
    <lineage>
        <taxon>Eukaryota</taxon>
        <taxon>Fungi</taxon>
        <taxon>Dikarya</taxon>
        <taxon>Ascomycota</taxon>
        <taxon>Pezizomycotina</taxon>
        <taxon>Dothideomycetes</taxon>
        <taxon>Dothideomycetidae</taxon>
        <taxon>Dothideales</taxon>
        <taxon>Saccotheciaceae</taxon>
        <taxon>Aureobasidium</taxon>
    </lineage>
</organism>
<name>A0A9N8PKI8_9PEZI</name>
<evidence type="ECO:0000259" key="1">
    <source>
        <dbReference type="Pfam" id="PF01522"/>
    </source>
</evidence>
<accession>A0A9N8PKI8</accession>
<sequence length="241" mass="27192">MASSTFPSSSTKPKQKIKIALSIDFDAISGWLGTSQHPDNNMADISSGYFSGYVGVPRLLKVFSRLGISDKVTWCIPGHSLETFPEQAKAIVESGAEIALHGYSHEGSTQMTAQQERDVLVKTMALIQERTVKLLQEHGFLWDSSLAHLDSMPYFLPKEVDKLDTIEFSPDKDASSWMKPSKDFLKMERFVDVRLIERMWMDRFEWLKSEVEDGREDMTIFALVLHPDTSGMAHVIGMIQS</sequence>
<keyword evidence="3" id="KW-1185">Reference proteome</keyword>
<dbReference type="GO" id="GO:0016810">
    <property type="term" value="F:hydrolase activity, acting on carbon-nitrogen (but not peptide) bonds"/>
    <property type="evidence" value="ECO:0007669"/>
    <property type="project" value="InterPro"/>
</dbReference>
<feature type="domain" description="NodB homology" evidence="1">
    <location>
        <begin position="56"/>
        <end position="132"/>
    </location>
</feature>
<protein>
    <recommendedName>
        <fullName evidence="1">NodB homology domain-containing protein</fullName>
    </recommendedName>
</protein>
<dbReference type="GO" id="GO:0005975">
    <property type="term" value="P:carbohydrate metabolic process"/>
    <property type="evidence" value="ECO:0007669"/>
    <property type="project" value="InterPro"/>
</dbReference>
<evidence type="ECO:0000313" key="3">
    <source>
        <dbReference type="Proteomes" id="UP000716446"/>
    </source>
</evidence>
<dbReference type="Proteomes" id="UP000716446">
    <property type="component" value="Unassembled WGS sequence"/>
</dbReference>
<dbReference type="Pfam" id="PF01522">
    <property type="entry name" value="Polysacc_deac_1"/>
    <property type="match status" value="1"/>
</dbReference>
<reference evidence="2" key="1">
    <citation type="submission" date="2020-06" db="EMBL/GenBank/DDBJ databases">
        <authorList>
            <person name="Onetto C."/>
        </authorList>
    </citation>
    <scope>NUCLEOTIDE SEQUENCE</scope>
</reference>
<dbReference type="PANTHER" id="PTHR47561:SF2">
    <property type="entry name" value="HYPOTHETICAL POLYSACCHARIDE DEACETYLASE (EUROFUNG)"/>
    <property type="match status" value="1"/>
</dbReference>
<dbReference type="InterPro" id="IPR002509">
    <property type="entry name" value="NODB_dom"/>
</dbReference>
<dbReference type="AlphaFoldDB" id="A0A9N8PKI8"/>
<dbReference type="InterPro" id="IPR011330">
    <property type="entry name" value="Glyco_hydro/deAcase_b/a-brl"/>
</dbReference>
<gene>
    <name evidence="2" type="ORF">AWRI4619_LOCUS9691</name>
</gene>
<proteinExistence type="predicted"/>